<dbReference type="AlphaFoldDB" id="A0A7E4WAU1"/>
<accession>A0A7E4WAU1</accession>
<organism evidence="2 3">
    <name type="scientific">Panagrellus redivivus</name>
    <name type="common">Microworm</name>
    <dbReference type="NCBI Taxonomy" id="6233"/>
    <lineage>
        <taxon>Eukaryota</taxon>
        <taxon>Metazoa</taxon>
        <taxon>Ecdysozoa</taxon>
        <taxon>Nematoda</taxon>
        <taxon>Chromadorea</taxon>
        <taxon>Rhabditida</taxon>
        <taxon>Tylenchina</taxon>
        <taxon>Panagrolaimomorpha</taxon>
        <taxon>Panagrolaimoidea</taxon>
        <taxon>Panagrolaimidae</taxon>
        <taxon>Panagrellus</taxon>
    </lineage>
</organism>
<feature type="compositionally biased region" description="Polar residues" evidence="1">
    <location>
        <begin position="62"/>
        <end position="71"/>
    </location>
</feature>
<dbReference type="WBParaSite" id="Pan_g9057.t1">
    <property type="protein sequence ID" value="Pan_g9057.t1"/>
    <property type="gene ID" value="Pan_g9057"/>
</dbReference>
<evidence type="ECO:0000256" key="1">
    <source>
        <dbReference type="SAM" id="MobiDB-lite"/>
    </source>
</evidence>
<sequence>MHDILDKMEGNNPCHLKSCDFVRVLRPFETLDCQIRAGEDTVDRPLRSGGMLLRGPQPEPIMSTTGAAKEH</sequence>
<name>A0A7E4WAU1_PANRE</name>
<proteinExistence type="predicted"/>
<evidence type="ECO:0000313" key="2">
    <source>
        <dbReference type="Proteomes" id="UP000492821"/>
    </source>
</evidence>
<reference evidence="3" key="2">
    <citation type="submission" date="2020-10" db="UniProtKB">
        <authorList>
            <consortium name="WormBaseParasite"/>
        </authorList>
    </citation>
    <scope>IDENTIFICATION</scope>
</reference>
<reference evidence="2" key="1">
    <citation type="journal article" date="2013" name="Genetics">
        <title>The draft genome and transcriptome of Panagrellus redivivus are shaped by the harsh demands of a free-living lifestyle.</title>
        <authorList>
            <person name="Srinivasan J."/>
            <person name="Dillman A.R."/>
            <person name="Macchietto M.G."/>
            <person name="Heikkinen L."/>
            <person name="Lakso M."/>
            <person name="Fracchia K.M."/>
            <person name="Antoshechkin I."/>
            <person name="Mortazavi A."/>
            <person name="Wong G."/>
            <person name="Sternberg P.W."/>
        </authorList>
    </citation>
    <scope>NUCLEOTIDE SEQUENCE [LARGE SCALE GENOMIC DNA]</scope>
    <source>
        <strain evidence="2">MT8872</strain>
    </source>
</reference>
<feature type="region of interest" description="Disordered" evidence="1">
    <location>
        <begin position="44"/>
        <end position="71"/>
    </location>
</feature>
<dbReference type="Proteomes" id="UP000492821">
    <property type="component" value="Unassembled WGS sequence"/>
</dbReference>
<evidence type="ECO:0000313" key="3">
    <source>
        <dbReference type="WBParaSite" id="Pan_g9057.t1"/>
    </source>
</evidence>
<keyword evidence="2" id="KW-1185">Reference proteome</keyword>
<protein>
    <submittedName>
        <fullName evidence="3">Protein kinase domain-containing protein</fullName>
    </submittedName>
</protein>